<comment type="subunit">
    <text evidence="5">Composed of six subunits; NqrA, NqrB, NqrC, NqrD, NqrE and NqrF.</text>
</comment>
<dbReference type="PANTHER" id="PTHR43644:SF1">
    <property type="entry name" value="NAD(P)H-FLAVIN REDUCTASE"/>
    <property type="match status" value="1"/>
</dbReference>
<dbReference type="KEGG" id="mcau:MIT9_P0590"/>
<dbReference type="GO" id="GO:0051537">
    <property type="term" value="F:2 iron, 2 sulfur cluster binding"/>
    <property type="evidence" value="ECO:0007669"/>
    <property type="project" value="UniProtKB-KW"/>
</dbReference>
<evidence type="ECO:0000256" key="3">
    <source>
        <dbReference type="ARBA" id="ARBA00004533"/>
    </source>
</evidence>
<dbReference type="GO" id="GO:0006814">
    <property type="term" value="P:sodium ion transport"/>
    <property type="evidence" value="ECO:0007669"/>
    <property type="project" value="UniProtKB-KW"/>
</dbReference>
<dbReference type="PANTHER" id="PTHR43644">
    <property type="entry name" value="NA(+)-TRANSLOCATING NADH-QUINONE REDUCTASE SUBUNIT"/>
    <property type="match status" value="1"/>
</dbReference>
<dbReference type="PROSITE" id="PS51085">
    <property type="entry name" value="2FE2S_FER_2"/>
    <property type="match status" value="1"/>
</dbReference>
<evidence type="ECO:0000256" key="8">
    <source>
        <dbReference type="ARBA" id="ARBA00022448"/>
    </source>
</evidence>
<comment type="catalytic activity">
    <reaction evidence="26">
        <text>a ubiquinone + n Na(+)(in) + NADH + H(+) = a ubiquinol + n Na(+)(out) + NAD(+)</text>
        <dbReference type="Rhea" id="RHEA:47748"/>
        <dbReference type="Rhea" id="RHEA-COMP:9565"/>
        <dbReference type="Rhea" id="RHEA-COMP:9566"/>
        <dbReference type="ChEBI" id="CHEBI:15378"/>
        <dbReference type="ChEBI" id="CHEBI:16389"/>
        <dbReference type="ChEBI" id="CHEBI:17976"/>
        <dbReference type="ChEBI" id="CHEBI:29101"/>
        <dbReference type="ChEBI" id="CHEBI:57540"/>
        <dbReference type="ChEBI" id="CHEBI:57945"/>
        <dbReference type="EC" id="7.2.1.1"/>
    </reaction>
</comment>
<keyword evidence="31" id="KW-1185">Reference proteome</keyword>
<keyword evidence="9" id="KW-1003">Cell membrane</keyword>
<dbReference type="SUPFAM" id="SSF52343">
    <property type="entry name" value="Ferredoxin reductase-like, C-terminal NADP-linked domain"/>
    <property type="match status" value="1"/>
</dbReference>
<organism evidence="30 31">
    <name type="scientific">Methylomarinovum caldicuralii</name>
    <dbReference type="NCBI Taxonomy" id="438856"/>
    <lineage>
        <taxon>Bacteria</taxon>
        <taxon>Pseudomonadati</taxon>
        <taxon>Pseudomonadota</taxon>
        <taxon>Gammaproteobacteria</taxon>
        <taxon>Methylococcales</taxon>
        <taxon>Methylothermaceae</taxon>
        <taxon>Methylomarinovum</taxon>
    </lineage>
</organism>
<dbReference type="Gene3D" id="3.40.50.80">
    <property type="entry name" value="Nucleotide-binding domain of ferredoxin-NADP reductase (FNR) module"/>
    <property type="match status" value="1"/>
</dbReference>
<evidence type="ECO:0000256" key="7">
    <source>
        <dbReference type="ARBA" id="ARBA00019729"/>
    </source>
</evidence>
<dbReference type="InterPro" id="IPR036010">
    <property type="entry name" value="2Fe-2S_ferredoxin-like_sf"/>
</dbReference>
<comment type="function">
    <text evidence="2">NQR complex catalyzes the reduction of ubiquinone-1 to ubiquinol by two successive reactions, coupled with the transport of Na(+) ions from the cytoplasm to the periplasm. The first step is catalyzed by NqrF, which accepts electrons from NADH and reduces ubiquinone-1 to ubisemiquinone by a one-electron transfer pathway.</text>
</comment>
<comment type="similarity">
    <text evidence="4">Belongs to the NqrF family.</text>
</comment>
<feature type="domain" description="FAD-binding FR-type" evidence="29">
    <location>
        <begin position="147"/>
        <end position="286"/>
    </location>
</feature>
<evidence type="ECO:0000256" key="9">
    <source>
        <dbReference type="ARBA" id="ARBA00022475"/>
    </source>
</evidence>
<evidence type="ECO:0000256" key="5">
    <source>
        <dbReference type="ARBA" id="ARBA00011309"/>
    </source>
</evidence>
<dbReference type="InterPro" id="IPR017938">
    <property type="entry name" value="Riboflavin_synthase-like_b-brl"/>
</dbReference>
<evidence type="ECO:0000256" key="22">
    <source>
        <dbReference type="ARBA" id="ARBA00023136"/>
    </source>
</evidence>
<evidence type="ECO:0000256" key="21">
    <source>
        <dbReference type="ARBA" id="ARBA00023075"/>
    </source>
</evidence>
<evidence type="ECO:0000256" key="10">
    <source>
        <dbReference type="ARBA" id="ARBA00022519"/>
    </source>
</evidence>
<feature type="transmembrane region" description="Helical" evidence="27">
    <location>
        <begin position="23"/>
        <end position="44"/>
    </location>
</feature>
<dbReference type="FunFam" id="3.40.50.80:FF:000014">
    <property type="entry name" value="Na(+)-translocating NADH-quinone reductase subunit F"/>
    <property type="match status" value="1"/>
</dbReference>
<keyword evidence="27" id="KW-0812">Transmembrane</keyword>
<evidence type="ECO:0000256" key="13">
    <source>
        <dbReference type="ARBA" id="ARBA00022723"/>
    </source>
</evidence>
<evidence type="ECO:0000256" key="26">
    <source>
        <dbReference type="ARBA" id="ARBA00048891"/>
    </source>
</evidence>
<reference evidence="31" key="1">
    <citation type="journal article" date="2024" name="Int. J. Syst. Evol. Microbiol.">
        <title>Methylomarinovum tepidoasis sp. nov., a moderately thermophilic methanotroph of the family Methylothermaceae isolated from a deep-sea hydrothermal field.</title>
        <authorList>
            <person name="Hirayama H."/>
            <person name="Takaki Y."/>
            <person name="Abe M."/>
            <person name="Miyazaki M."/>
            <person name="Uematsu K."/>
            <person name="Matsui Y."/>
            <person name="Takai K."/>
        </authorList>
    </citation>
    <scope>NUCLEOTIDE SEQUENCE [LARGE SCALE GENOMIC DNA]</scope>
    <source>
        <strain evidence="31">IT-9</strain>
    </source>
</reference>
<dbReference type="InterPro" id="IPR001041">
    <property type="entry name" value="2Fe-2S_ferredoxin-type"/>
</dbReference>
<keyword evidence="16" id="KW-0408">Iron</keyword>
<evidence type="ECO:0000313" key="30">
    <source>
        <dbReference type="EMBL" id="BCX81012.1"/>
    </source>
</evidence>
<keyword evidence="23" id="KW-0739">Sodium transport</keyword>
<feature type="domain" description="2Fe-2S ferredoxin-type" evidence="28">
    <location>
        <begin position="53"/>
        <end position="144"/>
    </location>
</feature>
<dbReference type="CDD" id="cd00207">
    <property type="entry name" value="fer2"/>
    <property type="match status" value="1"/>
</dbReference>
<dbReference type="EMBL" id="AP024714">
    <property type="protein sequence ID" value="BCX81012.1"/>
    <property type="molecule type" value="Genomic_DNA"/>
</dbReference>
<dbReference type="Proteomes" id="UP001321825">
    <property type="component" value="Chromosome"/>
</dbReference>
<dbReference type="SUPFAM" id="SSF54292">
    <property type="entry name" value="2Fe-2S ferredoxin-like"/>
    <property type="match status" value="1"/>
</dbReference>
<keyword evidence="17" id="KW-0411">Iron-sulfur</keyword>
<name>A0AAU9CNB7_9GAMM</name>
<proteinExistence type="inferred from homology"/>
<evidence type="ECO:0000256" key="14">
    <source>
        <dbReference type="ARBA" id="ARBA00022827"/>
    </source>
</evidence>
<dbReference type="GO" id="GO:0005886">
    <property type="term" value="C:plasma membrane"/>
    <property type="evidence" value="ECO:0007669"/>
    <property type="project" value="UniProtKB-SubCell"/>
</dbReference>
<evidence type="ECO:0000313" key="31">
    <source>
        <dbReference type="Proteomes" id="UP001321825"/>
    </source>
</evidence>
<dbReference type="AlphaFoldDB" id="A0AAU9CNB7"/>
<evidence type="ECO:0000256" key="12">
    <source>
        <dbReference type="ARBA" id="ARBA00022714"/>
    </source>
</evidence>
<keyword evidence="21" id="KW-0830">Ubiquinone</keyword>
<evidence type="ECO:0000256" key="11">
    <source>
        <dbReference type="ARBA" id="ARBA00022630"/>
    </source>
</evidence>
<dbReference type="InterPro" id="IPR012675">
    <property type="entry name" value="Beta-grasp_dom_sf"/>
</dbReference>
<dbReference type="InterPro" id="IPR017927">
    <property type="entry name" value="FAD-bd_FR_type"/>
</dbReference>
<evidence type="ECO:0000256" key="20">
    <source>
        <dbReference type="ARBA" id="ARBA00023065"/>
    </source>
</evidence>
<keyword evidence="8" id="KW-0813">Transport</keyword>
<dbReference type="PIRSF" id="PIRSF000044">
    <property type="entry name" value="Cis_Diol_DH_RD"/>
    <property type="match status" value="1"/>
</dbReference>
<dbReference type="GO" id="GO:0016655">
    <property type="term" value="F:oxidoreductase activity, acting on NAD(P)H, quinone or similar compound as acceptor"/>
    <property type="evidence" value="ECO:0007669"/>
    <property type="project" value="InterPro"/>
</dbReference>
<evidence type="ECO:0000256" key="15">
    <source>
        <dbReference type="ARBA" id="ARBA00022967"/>
    </source>
</evidence>
<keyword evidence="20" id="KW-0406">Ion transport</keyword>
<evidence type="ECO:0000256" key="4">
    <source>
        <dbReference type="ARBA" id="ARBA00005570"/>
    </source>
</evidence>
<dbReference type="Gene3D" id="3.10.20.30">
    <property type="match status" value="1"/>
</dbReference>
<evidence type="ECO:0000256" key="16">
    <source>
        <dbReference type="ARBA" id="ARBA00023004"/>
    </source>
</evidence>
<dbReference type="InterPro" id="IPR039261">
    <property type="entry name" value="FNR_nucleotide-bd"/>
</dbReference>
<keyword evidence="19" id="KW-0915">Sodium</keyword>
<evidence type="ECO:0000256" key="24">
    <source>
        <dbReference type="ARBA" id="ARBA00030032"/>
    </source>
</evidence>
<evidence type="ECO:0000256" key="19">
    <source>
        <dbReference type="ARBA" id="ARBA00023053"/>
    </source>
</evidence>
<comment type="subcellular location">
    <subcellularLocation>
        <location evidence="3">Cell inner membrane</location>
    </subcellularLocation>
</comment>
<dbReference type="GO" id="GO:0046872">
    <property type="term" value="F:metal ion binding"/>
    <property type="evidence" value="ECO:0007669"/>
    <property type="project" value="UniProtKB-KW"/>
</dbReference>
<evidence type="ECO:0000256" key="25">
    <source>
        <dbReference type="ARBA" id="ARBA00030787"/>
    </source>
</evidence>
<comment type="cofactor">
    <cofactor evidence="1">
        <name>FAD</name>
        <dbReference type="ChEBI" id="CHEBI:57692"/>
    </cofactor>
</comment>
<dbReference type="InterPro" id="IPR010205">
    <property type="entry name" value="NqrF"/>
</dbReference>
<dbReference type="PROSITE" id="PS51384">
    <property type="entry name" value="FAD_FR"/>
    <property type="match status" value="1"/>
</dbReference>
<dbReference type="CDD" id="cd06188">
    <property type="entry name" value="NADH_quinone_reductase"/>
    <property type="match status" value="1"/>
</dbReference>
<gene>
    <name evidence="30" type="ORF">MIT9_P0590</name>
</gene>
<evidence type="ECO:0000256" key="1">
    <source>
        <dbReference type="ARBA" id="ARBA00001974"/>
    </source>
</evidence>
<sequence length="424" mass="47972">MTREWLQAWLAQSAEVWAQKGDLILLGVGVFVGLVLVLSLLVLLAKLWLAPEGEVPVVVNDELTLKVPAGTKLMWALVEHGIHIPSACGGQGTCGQCRLIVEGAGPVLPTERARLPARLLKEGWRLSCQIPVKRPLKVKVPPEVLGSHTWIGTVVSNRNLTPLLKEPVIELPQPPLRFRAGQFILLEAPRARIRFADFDIDPRFREDWDRFDWWRYQVTIDKPTSRAYSMANAPAEGNRVRLNVRLQLPPRDKPDAPPGRVSSYVFSLKPGDKVKLTGPFGEFYVRERDTEMIFVGGGAGMAPLRSMIVDQLERVRTSRKISIWYGACSLRELFYAEEFERLAREHDNFRWQVALSEPGPEDDWQGPTGFIHQVLYDQYLKDHPAPEECDYYLCGPPPMLKAVLKMLDELGVERDNIFFDDFGG</sequence>
<keyword evidence="15" id="KW-1278">Translocase</keyword>
<keyword evidence="18" id="KW-0520">NAD</keyword>
<dbReference type="InterPro" id="IPR001433">
    <property type="entry name" value="OxRdtase_FAD/NAD-bd"/>
</dbReference>
<evidence type="ECO:0000256" key="6">
    <source>
        <dbReference type="ARBA" id="ARBA00013099"/>
    </source>
</evidence>
<keyword evidence="12" id="KW-0001">2Fe-2S</keyword>
<keyword evidence="13" id="KW-0479">Metal-binding</keyword>
<evidence type="ECO:0000256" key="23">
    <source>
        <dbReference type="ARBA" id="ARBA00023201"/>
    </source>
</evidence>
<evidence type="ECO:0000259" key="29">
    <source>
        <dbReference type="PROSITE" id="PS51384"/>
    </source>
</evidence>
<keyword evidence="22 27" id="KW-0472">Membrane</keyword>
<evidence type="ECO:0000256" key="17">
    <source>
        <dbReference type="ARBA" id="ARBA00023014"/>
    </source>
</evidence>
<keyword evidence="11" id="KW-0285">Flavoprotein</keyword>
<dbReference type="EC" id="7.2.1.1" evidence="6"/>
<dbReference type="Gene3D" id="2.40.30.10">
    <property type="entry name" value="Translation factors"/>
    <property type="match status" value="1"/>
</dbReference>
<dbReference type="InterPro" id="IPR008333">
    <property type="entry name" value="Cbr1-like_FAD-bd_dom"/>
</dbReference>
<dbReference type="Pfam" id="PF00111">
    <property type="entry name" value="Fer2"/>
    <property type="match status" value="1"/>
</dbReference>
<keyword evidence="10" id="KW-0997">Cell inner membrane</keyword>
<protein>
    <recommendedName>
        <fullName evidence="7">Na(+)-translocating NADH-quinone reductase subunit F</fullName>
        <ecNumber evidence="6">7.2.1.1</ecNumber>
    </recommendedName>
    <alternativeName>
        <fullName evidence="25">NQR complex subunit F</fullName>
    </alternativeName>
    <alternativeName>
        <fullName evidence="24">NQR-1 subunit F</fullName>
    </alternativeName>
</protein>
<evidence type="ECO:0000256" key="27">
    <source>
        <dbReference type="SAM" id="Phobius"/>
    </source>
</evidence>
<dbReference type="NCBIfam" id="TIGR01941">
    <property type="entry name" value="nqrF"/>
    <property type="match status" value="1"/>
</dbReference>
<accession>A0AAU9CNB7</accession>
<dbReference type="Pfam" id="PF00175">
    <property type="entry name" value="NAD_binding_1"/>
    <property type="match status" value="1"/>
</dbReference>
<dbReference type="RefSeq" id="WP_317705955.1">
    <property type="nucleotide sequence ID" value="NZ_AP024714.1"/>
</dbReference>
<keyword evidence="27" id="KW-1133">Transmembrane helix</keyword>
<dbReference type="Pfam" id="PF00970">
    <property type="entry name" value="FAD_binding_6"/>
    <property type="match status" value="1"/>
</dbReference>
<dbReference type="SUPFAM" id="SSF63380">
    <property type="entry name" value="Riboflavin synthase domain-like"/>
    <property type="match status" value="1"/>
</dbReference>
<evidence type="ECO:0000256" key="18">
    <source>
        <dbReference type="ARBA" id="ARBA00023027"/>
    </source>
</evidence>
<evidence type="ECO:0000256" key="2">
    <source>
        <dbReference type="ARBA" id="ARBA00002972"/>
    </source>
</evidence>
<keyword evidence="14" id="KW-0274">FAD</keyword>
<evidence type="ECO:0000259" key="28">
    <source>
        <dbReference type="PROSITE" id="PS51085"/>
    </source>
</evidence>